<feature type="domain" description="Flagellin C-terminal" evidence="8">
    <location>
        <begin position="332"/>
        <end position="407"/>
    </location>
</feature>
<dbReference type="NCBIfam" id="TIGR02550">
    <property type="entry name" value="flagell_flgL"/>
    <property type="match status" value="1"/>
</dbReference>
<dbReference type="Gene3D" id="1.20.1330.10">
    <property type="entry name" value="f41 fragment of flagellin, N-terminal domain"/>
    <property type="match status" value="2"/>
</dbReference>
<comment type="subcellular location">
    <subcellularLocation>
        <location evidence="1">Bacterial flagellum</location>
    </subcellularLocation>
    <subcellularLocation>
        <location evidence="2">Secreted</location>
    </subcellularLocation>
</comment>
<evidence type="ECO:0000259" key="7">
    <source>
        <dbReference type="Pfam" id="PF00669"/>
    </source>
</evidence>
<evidence type="ECO:0000256" key="1">
    <source>
        <dbReference type="ARBA" id="ARBA00004365"/>
    </source>
</evidence>
<keyword evidence="6" id="KW-0175">Coiled coil</keyword>
<dbReference type="InterPro" id="IPR001029">
    <property type="entry name" value="Flagellin_N"/>
</dbReference>
<dbReference type="PRINTS" id="PR00207">
    <property type="entry name" value="FLAGELLIN"/>
</dbReference>
<accession>A0A3D8H042</accession>
<evidence type="ECO:0000313" key="10">
    <source>
        <dbReference type="Proteomes" id="UP000256431"/>
    </source>
</evidence>
<dbReference type="GO" id="GO:0071973">
    <property type="term" value="P:bacterial-type flagellum-dependent cell motility"/>
    <property type="evidence" value="ECO:0007669"/>
    <property type="project" value="InterPro"/>
</dbReference>
<keyword evidence="10" id="KW-1185">Reference proteome</keyword>
<evidence type="ECO:0000256" key="6">
    <source>
        <dbReference type="SAM" id="Coils"/>
    </source>
</evidence>
<keyword evidence="9" id="KW-0282">Flagellum</keyword>
<comment type="similarity">
    <text evidence="3">Belongs to the bacterial flagellin family.</text>
</comment>
<evidence type="ECO:0000256" key="3">
    <source>
        <dbReference type="ARBA" id="ARBA00005709"/>
    </source>
</evidence>
<sequence>MIRISSQQIFSGGINRLQELNTSLNNTQQQISTGQRVNKPSDDPVAAARILKLDQELSRVETYQRNVDLADNRLKQEENALSSSIDVIQRIRELTVQAGNGSLSANDRRSISSELEERLGQLANIANTRDASGEYIFSGFQGSVKAFEQDPSGSWIYQGDEGQRVLEIDDGVTVPISDNGKDIFVRVPAAITGEHSTVSTPGASISGVKLVNEADLAAAYSGSFPDDITVEVIDLGGGNPPELRAFDSQGIALPVDPVVYESGEPFTVAGVEATITDAVPGAGDVFTLKINEKQSVFGTIENLISGLNNIDKSSPDGQAQYDDLIANSLINLDNAQESIILKQTELGGRMNAVESTKSFLEDSSVYSNEIRSQLQDVDYAEAISTLSFQSFVLQAAQQSFAQVSQLSLFDRL</sequence>
<keyword evidence="4" id="KW-0964">Secreted</keyword>
<keyword evidence="9" id="KW-0966">Cell projection</keyword>
<dbReference type="AlphaFoldDB" id="A0A3D8H042"/>
<dbReference type="PANTHER" id="PTHR42792">
    <property type="entry name" value="FLAGELLIN"/>
    <property type="match status" value="1"/>
</dbReference>
<evidence type="ECO:0000256" key="2">
    <source>
        <dbReference type="ARBA" id="ARBA00004613"/>
    </source>
</evidence>
<evidence type="ECO:0000313" key="9">
    <source>
        <dbReference type="EMBL" id="RDU40022.1"/>
    </source>
</evidence>
<protein>
    <submittedName>
        <fullName evidence="9">Flagellar hook-associated protein 3</fullName>
    </submittedName>
</protein>
<evidence type="ECO:0000256" key="4">
    <source>
        <dbReference type="ARBA" id="ARBA00022525"/>
    </source>
</evidence>
<name>A0A3D8H042_9GAMM</name>
<dbReference type="GO" id="GO:0005198">
    <property type="term" value="F:structural molecule activity"/>
    <property type="evidence" value="ECO:0007669"/>
    <property type="project" value="InterPro"/>
</dbReference>
<dbReference type="GO" id="GO:0005576">
    <property type="term" value="C:extracellular region"/>
    <property type="evidence" value="ECO:0007669"/>
    <property type="project" value="UniProtKB-SubCell"/>
</dbReference>
<comment type="caution">
    <text evidence="9">The sequence shown here is derived from an EMBL/GenBank/DDBJ whole genome shotgun (WGS) entry which is preliminary data.</text>
</comment>
<reference evidence="9 10" key="1">
    <citation type="submission" date="2018-08" db="EMBL/GenBank/DDBJ databases">
        <title>Genome sequence of Marinobacter flavimaris KCTC 12185.</title>
        <authorList>
            <person name="Chun J."/>
            <person name="Kim B.-Y."/>
            <person name="Choi S.-B."/>
            <person name="Kwak M.-J."/>
        </authorList>
    </citation>
    <scope>NUCLEOTIDE SEQUENCE [LARGE SCALE GENOMIC DNA]</scope>
    <source>
        <strain evidence="9 10">KCTC 12185</strain>
    </source>
</reference>
<feature type="coiled-coil region" evidence="6">
    <location>
        <begin position="53"/>
        <end position="80"/>
    </location>
</feature>
<dbReference type="Pfam" id="PF00700">
    <property type="entry name" value="Flagellin_C"/>
    <property type="match status" value="1"/>
</dbReference>
<evidence type="ECO:0000259" key="8">
    <source>
        <dbReference type="Pfam" id="PF00700"/>
    </source>
</evidence>
<dbReference type="InterPro" id="IPR013384">
    <property type="entry name" value="Flagell_FlgL"/>
</dbReference>
<keyword evidence="9" id="KW-0969">Cilium</keyword>
<keyword evidence="5" id="KW-0975">Bacterial flagellum</keyword>
<dbReference type="GO" id="GO:0009424">
    <property type="term" value="C:bacterial-type flagellum hook"/>
    <property type="evidence" value="ECO:0007669"/>
    <property type="project" value="InterPro"/>
</dbReference>
<dbReference type="Proteomes" id="UP000256431">
    <property type="component" value="Unassembled WGS sequence"/>
</dbReference>
<dbReference type="EMBL" id="QRDH01000007">
    <property type="protein sequence ID" value="RDU40022.1"/>
    <property type="molecule type" value="Genomic_DNA"/>
</dbReference>
<dbReference type="InterPro" id="IPR046358">
    <property type="entry name" value="Flagellin_C"/>
</dbReference>
<dbReference type="Pfam" id="PF00669">
    <property type="entry name" value="Flagellin_N"/>
    <property type="match status" value="1"/>
</dbReference>
<dbReference type="SUPFAM" id="SSF64518">
    <property type="entry name" value="Phase 1 flagellin"/>
    <property type="match status" value="1"/>
</dbReference>
<organism evidence="9 10">
    <name type="scientific">Marinobacter flavimaris</name>
    <dbReference type="NCBI Taxonomy" id="262076"/>
    <lineage>
        <taxon>Bacteria</taxon>
        <taxon>Pseudomonadati</taxon>
        <taxon>Pseudomonadota</taxon>
        <taxon>Gammaproteobacteria</taxon>
        <taxon>Pseudomonadales</taxon>
        <taxon>Marinobacteraceae</taxon>
        <taxon>Marinobacter</taxon>
    </lineage>
</organism>
<evidence type="ECO:0000256" key="5">
    <source>
        <dbReference type="ARBA" id="ARBA00023143"/>
    </source>
</evidence>
<dbReference type="RefSeq" id="WP_053115012.1">
    <property type="nucleotide sequence ID" value="NZ_PSSW01000007.1"/>
</dbReference>
<dbReference type="InterPro" id="IPR001492">
    <property type="entry name" value="Flagellin"/>
</dbReference>
<gene>
    <name evidence="9" type="primary">flgL</name>
    <name evidence="9" type="ORF">DXI23_14650</name>
</gene>
<proteinExistence type="inferred from homology"/>
<dbReference type="PANTHER" id="PTHR42792:SF1">
    <property type="entry name" value="FLAGELLAR HOOK-ASSOCIATED PROTEIN 3"/>
    <property type="match status" value="1"/>
</dbReference>
<feature type="domain" description="Flagellin N-terminal" evidence="7">
    <location>
        <begin position="15"/>
        <end position="140"/>
    </location>
</feature>